<evidence type="ECO:0000313" key="2">
    <source>
        <dbReference type="WBParaSite" id="L893_g29134.t1"/>
    </source>
</evidence>
<proteinExistence type="predicted"/>
<protein>
    <submittedName>
        <fullName evidence="2">BACK domain-containing protein</fullName>
    </submittedName>
</protein>
<accession>A0A1I7ZRQ8</accession>
<dbReference type="AlphaFoldDB" id="A0A1I7ZRQ8"/>
<organism evidence="1 2">
    <name type="scientific">Steinernema glaseri</name>
    <dbReference type="NCBI Taxonomy" id="37863"/>
    <lineage>
        <taxon>Eukaryota</taxon>
        <taxon>Metazoa</taxon>
        <taxon>Ecdysozoa</taxon>
        <taxon>Nematoda</taxon>
        <taxon>Chromadorea</taxon>
        <taxon>Rhabditida</taxon>
        <taxon>Tylenchina</taxon>
        <taxon>Panagrolaimomorpha</taxon>
        <taxon>Strongyloidoidea</taxon>
        <taxon>Steinernematidae</taxon>
        <taxon>Steinernema</taxon>
    </lineage>
</organism>
<evidence type="ECO:0000313" key="1">
    <source>
        <dbReference type="Proteomes" id="UP000095287"/>
    </source>
</evidence>
<dbReference type="WBParaSite" id="L893_g29134.t1">
    <property type="protein sequence ID" value="L893_g29134.t1"/>
    <property type="gene ID" value="L893_g29134"/>
</dbReference>
<keyword evidence="1" id="KW-1185">Reference proteome</keyword>
<reference evidence="2" key="1">
    <citation type="submission" date="2016-11" db="UniProtKB">
        <authorList>
            <consortium name="WormBaseParasite"/>
        </authorList>
    </citation>
    <scope>IDENTIFICATION</scope>
</reference>
<dbReference type="Proteomes" id="UP000095287">
    <property type="component" value="Unplaced"/>
</dbReference>
<name>A0A1I7ZRQ8_9BILA</name>
<sequence>MDRVPVEFMRDVINRCKSLNSFEDLSGYWPILASRTRKKQRDLLVFTRSRGSPDISFGFENEDVWHRLKTNRAVESAVSHIVFSAGGSSLVEQNERVDAESTPILQTYLARNDLAVSLAFYNADSSAFEDLKPVLLSIPRIEQLSSECVALRENADVSLSYELMKHAVQRGTLDYCVIAYRRSELVTIKDFLSSRRITNLCLQVERESDADIKELIRTIVEKWMDREDWDRFGMQVPSKYFSVVKKLLSRRKFKWKERNRGGGGKWIRFRNLLAPTRSLWVASKRIEIQTKEVPVLWDPKLEIRFSTNVRGLQIRR</sequence>